<dbReference type="GeneTree" id="ENSGT00960000188404"/>
<dbReference type="GO" id="GO:0017183">
    <property type="term" value="P:protein histidyl modification to diphthamide"/>
    <property type="evidence" value="ECO:0007669"/>
    <property type="project" value="TreeGrafter"/>
</dbReference>
<dbReference type="PANTHER" id="PTHR46042:SF1">
    <property type="entry name" value="DIPHTHINE METHYLTRANSFERASE"/>
    <property type="match status" value="1"/>
</dbReference>
<accession>A0A670ZGH1</accession>
<dbReference type="Ensembl" id="ENSPTXT00000022384.1">
    <property type="protein sequence ID" value="ENSPTXP00000021721.1"/>
    <property type="gene ID" value="ENSPTXG00000015032.1"/>
</dbReference>
<reference evidence="4" key="1">
    <citation type="submission" date="2025-08" db="UniProtKB">
        <authorList>
            <consortium name="Ensembl"/>
        </authorList>
    </citation>
    <scope>IDENTIFICATION</scope>
</reference>
<dbReference type="GO" id="GO:0061685">
    <property type="term" value="F:diphthine methylesterase activity"/>
    <property type="evidence" value="ECO:0007669"/>
    <property type="project" value="TreeGrafter"/>
</dbReference>
<evidence type="ECO:0000256" key="3">
    <source>
        <dbReference type="ARBA" id="ARBA00043952"/>
    </source>
</evidence>
<dbReference type="AlphaFoldDB" id="A0A670ZGH1"/>
<dbReference type="InterPro" id="IPR052415">
    <property type="entry name" value="Diphthine_MTase"/>
</dbReference>
<evidence type="ECO:0000313" key="4">
    <source>
        <dbReference type="Ensembl" id="ENSPTXP00000021721.1"/>
    </source>
</evidence>
<name>A0A670ZGH1_PSETE</name>
<comment type="pathway">
    <text evidence="3">Protein modification.</text>
</comment>
<organism evidence="4 5">
    <name type="scientific">Pseudonaja textilis</name>
    <name type="common">Eastern brown snake</name>
    <dbReference type="NCBI Taxonomy" id="8673"/>
    <lineage>
        <taxon>Eukaryota</taxon>
        <taxon>Metazoa</taxon>
        <taxon>Chordata</taxon>
        <taxon>Craniata</taxon>
        <taxon>Vertebrata</taxon>
        <taxon>Euteleostomi</taxon>
        <taxon>Lepidosauria</taxon>
        <taxon>Squamata</taxon>
        <taxon>Bifurcata</taxon>
        <taxon>Unidentata</taxon>
        <taxon>Episquamata</taxon>
        <taxon>Toxicofera</taxon>
        <taxon>Serpentes</taxon>
        <taxon>Colubroidea</taxon>
        <taxon>Elapidae</taxon>
        <taxon>Hydrophiinae</taxon>
        <taxon>Pseudonaja</taxon>
    </lineage>
</organism>
<proteinExistence type="predicted"/>
<dbReference type="OMA" id="WHSVLVC"/>
<keyword evidence="1" id="KW-0853">WD repeat</keyword>
<sequence length="103" mass="11827">MAGTQTLQVVDTEYSADTVEWCPVESWHNILACGTYQLKKPESEDSESPVRLGRLYLYSFEDQMFTPLTEIQRLETGAILDLKWLDGRFSVSFACFYSSEKLD</sequence>
<dbReference type="GO" id="GO:0005737">
    <property type="term" value="C:cytoplasm"/>
    <property type="evidence" value="ECO:0007669"/>
    <property type="project" value="TreeGrafter"/>
</dbReference>
<reference evidence="4" key="2">
    <citation type="submission" date="2025-09" db="UniProtKB">
        <authorList>
            <consortium name="Ensembl"/>
        </authorList>
    </citation>
    <scope>IDENTIFICATION</scope>
</reference>
<dbReference type="PANTHER" id="PTHR46042">
    <property type="entry name" value="DIPHTHINE METHYLTRANSFERASE"/>
    <property type="match status" value="1"/>
</dbReference>
<evidence type="ECO:0008006" key="6">
    <source>
        <dbReference type="Google" id="ProtNLM"/>
    </source>
</evidence>
<dbReference type="Proteomes" id="UP000472273">
    <property type="component" value="Unplaced"/>
</dbReference>
<evidence type="ECO:0000256" key="1">
    <source>
        <dbReference type="ARBA" id="ARBA00022574"/>
    </source>
</evidence>
<evidence type="ECO:0000256" key="2">
    <source>
        <dbReference type="ARBA" id="ARBA00022737"/>
    </source>
</evidence>
<protein>
    <recommendedName>
        <fullName evidence="6">Diphthamide biosynthesis 7</fullName>
    </recommendedName>
</protein>
<evidence type="ECO:0000313" key="5">
    <source>
        <dbReference type="Proteomes" id="UP000472273"/>
    </source>
</evidence>
<keyword evidence="5" id="KW-1185">Reference proteome</keyword>
<keyword evidence="2" id="KW-0677">Repeat</keyword>